<dbReference type="RefSeq" id="WP_026026172.1">
    <property type="nucleotide sequence ID" value="NZ_MDBO01000036.1"/>
</dbReference>
<dbReference type="EMBL" id="MDBO01000036">
    <property type="protein sequence ID" value="PMP14037.1"/>
    <property type="molecule type" value="Genomic_DNA"/>
</dbReference>
<evidence type="ECO:0000259" key="1">
    <source>
        <dbReference type="Pfam" id="PF13723"/>
    </source>
</evidence>
<dbReference type="GO" id="GO:0016746">
    <property type="term" value="F:acyltransferase activity"/>
    <property type="evidence" value="ECO:0007669"/>
    <property type="project" value="InterPro"/>
</dbReference>
<evidence type="ECO:0000313" key="3">
    <source>
        <dbReference type="Proteomes" id="UP000235611"/>
    </source>
</evidence>
<dbReference type="InterPro" id="IPR014030">
    <property type="entry name" value="Ketoacyl_synth_N"/>
</dbReference>
<proteinExistence type="predicted"/>
<accession>A0AAP8MYN1</accession>
<gene>
    <name evidence="2" type="ORF">BCS93_04410</name>
</gene>
<dbReference type="SUPFAM" id="SSF53901">
    <property type="entry name" value="Thiolase-like"/>
    <property type="match status" value="1"/>
</dbReference>
<dbReference type="AlphaFoldDB" id="A0AAP8MYN1"/>
<evidence type="ECO:0000313" key="2">
    <source>
        <dbReference type="EMBL" id="PMP14037.1"/>
    </source>
</evidence>
<protein>
    <submittedName>
        <fullName evidence="2">3-oxoacyl-ACP synthase</fullName>
    </submittedName>
</protein>
<organism evidence="2 3">
    <name type="scientific">Vibrio breoganii</name>
    <dbReference type="NCBI Taxonomy" id="553239"/>
    <lineage>
        <taxon>Bacteria</taxon>
        <taxon>Pseudomonadati</taxon>
        <taxon>Pseudomonadota</taxon>
        <taxon>Gammaproteobacteria</taxon>
        <taxon>Vibrionales</taxon>
        <taxon>Vibrionaceae</taxon>
        <taxon>Vibrio</taxon>
    </lineage>
</organism>
<dbReference type="Proteomes" id="UP000235611">
    <property type="component" value="Unassembled WGS sequence"/>
</dbReference>
<comment type="caution">
    <text evidence="2">The sequence shown here is derived from an EMBL/GenBank/DDBJ whole genome shotgun (WGS) entry which is preliminary data.</text>
</comment>
<reference evidence="3" key="1">
    <citation type="submission" date="2016-07" db="EMBL/GenBank/DDBJ databases">
        <title>Nontailed viruses are major unrecognized killers of bacteria in the ocean.</title>
        <authorList>
            <person name="Kauffman K."/>
            <person name="Hussain F."/>
            <person name="Yang J."/>
            <person name="Arevalo P."/>
            <person name="Brown J."/>
            <person name="Cutler M."/>
            <person name="Kelly L."/>
            <person name="Polz M.F."/>
        </authorList>
    </citation>
    <scope>NUCLEOTIDE SEQUENCE [LARGE SCALE GENOMIC DNA]</scope>
    <source>
        <strain evidence="3">10N.222.49.A5</strain>
    </source>
</reference>
<sequence>MSNYHSTITFNIDTWSALSSELTTIERWQDWANHQVWPEHSGESLNYSNIPPMARRRMSRLSKISVSLALQLLEQYDVDYLVFSSQHGELHRSRKLIDDILSGEPASPMAFSQSVHNTAAGLTTIISKKIIPHTSITAGDNTFQSAIIEAWLYLATNPGKKVLLIDFDEPLPMAYKEFEVQEFQPFALGLVLSSGDEYTLHKVETAPCSRKLPQGLDFIRQLLSSKNEWKIGSSNQTWLWQK</sequence>
<feature type="domain" description="Beta-ketoacyl synthase-like N-terminal" evidence="1">
    <location>
        <begin position="28"/>
        <end position="241"/>
    </location>
</feature>
<dbReference type="InterPro" id="IPR016039">
    <property type="entry name" value="Thiolase-like"/>
</dbReference>
<name>A0AAP8MYN1_9VIBR</name>
<dbReference type="Pfam" id="PF13723">
    <property type="entry name" value="Ketoacyl-synt_2"/>
    <property type="match status" value="1"/>
</dbReference>